<organism evidence="1 2">
    <name type="scientific">Ruminococcus hominis</name>
    <dbReference type="NCBI Taxonomy" id="2763065"/>
    <lineage>
        <taxon>Bacteria</taxon>
        <taxon>Bacillati</taxon>
        <taxon>Bacillota</taxon>
        <taxon>Clostridia</taxon>
        <taxon>Eubacteriales</taxon>
        <taxon>Oscillospiraceae</taxon>
        <taxon>Ruminococcus</taxon>
    </lineage>
</organism>
<evidence type="ECO:0008006" key="3">
    <source>
        <dbReference type="Google" id="ProtNLM"/>
    </source>
</evidence>
<dbReference type="EMBL" id="JACOPE010000001">
    <property type="protein sequence ID" value="MBC5682758.1"/>
    <property type="molecule type" value="Genomic_DNA"/>
</dbReference>
<reference evidence="1 2" key="1">
    <citation type="submission" date="2020-08" db="EMBL/GenBank/DDBJ databases">
        <title>Genome public.</title>
        <authorList>
            <person name="Liu C."/>
            <person name="Sun Q."/>
        </authorList>
    </citation>
    <scope>NUCLEOTIDE SEQUENCE [LARGE SCALE GENOMIC DNA]</scope>
    <source>
        <strain evidence="1 2">NSJ-13</strain>
    </source>
</reference>
<dbReference type="RefSeq" id="WP_186864628.1">
    <property type="nucleotide sequence ID" value="NZ_JACOPE010000001.1"/>
</dbReference>
<comment type="caution">
    <text evidence="1">The sequence shown here is derived from an EMBL/GenBank/DDBJ whole genome shotgun (WGS) entry which is preliminary data.</text>
</comment>
<sequence length="323" mass="36934">MNTELKNAVLATDLKAQYDACAKKLLGYKDILARILIEAVEEFRGMSPEEVKPLIEDDIHIGKIPIDPGLTNKVVGVDENGKEIIGMNTVNEEVNAGYILFDIIFYVSLKAGRSKIIINVEAQRKEPTEYDILNRTIFYVSREISSQKNREFVNSNYNDIKKVYSIWICMNMSENSMNHIHLQNDTIIGNQNWRGREDLINIVMIGLTKEVSPREEKHELHRLLGALLSETLREEEKLNILKNEYHIPMEKSIEEDVKVMCNLSEGIEERGIMKGKAEGRTEHLKQQVQKKLVKGKSVEVIADELEESVSAIENVLEELRKNA</sequence>
<keyword evidence="2" id="KW-1185">Reference proteome</keyword>
<gene>
    <name evidence="1" type="ORF">H8S40_04100</name>
</gene>
<dbReference type="Proteomes" id="UP000631576">
    <property type="component" value="Unassembled WGS sequence"/>
</dbReference>
<evidence type="ECO:0000313" key="2">
    <source>
        <dbReference type="Proteomes" id="UP000631576"/>
    </source>
</evidence>
<name>A0ABR7G6P2_9FIRM</name>
<proteinExistence type="predicted"/>
<evidence type="ECO:0000313" key="1">
    <source>
        <dbReference type="EMBL" id="MBC5682758.1"/>
    </source>
</evidence>
<protein>
    <recommendedName>
        <fullName evidence="3">PD-(D/E)XK nuclease family transposase</fullName>
    </recommendedName>
</protein>
<accession>A0ABR7G6P2</accession>